<dbReference type="GO" id="GO:0046872">
    <property type="term" value="F:metal ion binding"/>
    <property type="evidence" value="ECO:0007669"/>
    <property type="project" value="InterPro"/>
</dbReference>
<dbReference type="Gene3D" id="1.20.120.450">
    <property type="entry name" value="dinb family like domain"/>
    <property type="match status" value="1"/>
</dbReference>
<dbReference type="InterPro" id="IPR017517">
    <property type="entry name" value="Maleyloyr_isom"/>
</dbReference>
<dbReference type="Pfam" id="PF11716">
    <property type="entry name" value="MDMPI_N"/>
    <property type="match status" value="1"/>
</dbReference>
<sequence length="264" mass="27842">MSALNAVLADLHAESDDLDQRVAALSTEQWATLTPAPGWTIAHQIAHLAWTDEVSLLGVVDPERFAEVLGEAAADPGGFVDASANAGYTATAGELLVRWRAGRAALAVALAGVPDGTKLPWFGTQMSATSMATARLMETWAHGQDIADALGIQRVPTARLKHIARLAVRTRDYSFGVNDLAPPGGEFRIELGAPSGDEIWEFGPTDATDRVAGPALDLCLLATQRRHRTDLSLVATGADADRWLDIAQAFAGPPGQGRTAGQFA</sequence>
<dbReference type="Proteomes" id="UP000612899">
    <property type="component" value="Unassembled WGS sequence"/>
</dbReference>
<protein>
    <recommendedName>
        <fullName evidence="5">TIGR03084 family protein</fullName>
    </recommendedName>
</protein>
<evidence type="ECO:0008006" key="5">
    <source>
        <dbReference type="Google" id="ProtNLM"/>
    </source>
</evidence>
<dbReference type="InterPro" id="IPR013917">
    <property type="entry name" value="tRNA_wybutosine-synth"/>
</dbReference>
<dbReference type="NCBIfam" id="TIGR03083">
    <property type="entry name" value="maleylpyruvate isomerase family mycothiol-dependent enzyme"/>
    <property type="match status" value="1"/>
</dbReference>
<accession>A0A8J3VK52</accession>
<feature type="domain" description="Mycothiol-dependent maleylpyruvate isomerase metal-binding" evidence="2">
    <location>
        <begin position="11"/>
        <end position="147"/>
    </location>
</feature>
<dbReference type="SUPFAM" id="SSF109854">
    <property type="entry name" value="DinB/YfiT-like putative metalloenzymes"/>
    <property type="match status" value="1"/>
</dbReference>
<dbReference type="NCBIfam" id="TIGR03084">
    <property type="entry name" value="TIGR03084 family metal-binding protein"/>
    <property type="match status" value="1"/>
</dbReference>
<dbReference type="Pfam" id="PF08608">
    <property type="entry name" value="Wyosine_form"/>
    <property type="match status" value="1"/>
</dbReference>
<dbReference type="AlphaFoldDB" id="A0A8J3VK52"/>
<dbReference type="InterPro" id="IPR034660">
    <property type="entry name" value="DinB/YfiT-like"/>
</dbReference>
<reference evidence="3" key="1">
    <citation type="submission" date="2021-01" db="EMBL/GenBank/DDBJ databases">
        <title>Whole genome shotgun sequence of Rhizocola hellebori NBRC 109834.</title>
        <authorList>
            <person name="Komaki H."/>
            <person name="Tamura T."/>
        </authorList>
    </citation>
    <scope>NUCLEOTIDE SEQUENCE</scope>
    <source>
        <strain evidence="3">NBRC 109834</strain>
    </source>
</reference>
<organism evidence="3 4">
    <name type="scientific">Rhizocola hellebori</name>
    <dbReference type="NCBI Taxonomy" id="1392758"/>
    <lineage>
        <taxon>Bacteria</taxon>
        <taxon>Bacillati</taxon>
        <taxon>Actinomycetota</taxon>
        <taxon>Actinomycetes</taxon>
        <taxon>Micromonosporales</taxon>
        <taxon>Micromonosporaceae</taxon>
        <taxon>Rhizocola</taxon>
    </lineage>
</organism>
<keyword evidence="4" id="KW-1185">Reference proteome</keyword>
<proteinExistence type="predicted"/>
<evidence type="ECO:0000313" key="3">
    <source>
        <dbReference type="EMBL" id="GIH08668.1"/>
    </source>
</evidence>
<comment type="caution">
    <text evidence="3">The sequence shown here is derived from an EMBL/GenBank/DDBJ whole genome shotgun (WGS) entry which is preliminary data.</text>
</comment>
<name>A0A8J3VK52_9ACTN</name>
<evidence type="ECO:0000313" key="4">
    <source>
        <dbReference type="Proteomes" id="UP000612899"/>
    </source>
</evidence>
<dbReference type="InterPro" id="IPR017518">
    <property type="entry name" value="CHP03084"/>
</dbReference>
<feature type="domain" description="tRNA wybutosine-synthesis" evidence="1">
    <location>
        <begin position="183"/>
        <end position="231"/>
    </location>
</feature>
<evidence type="ECO:0000259" key="1">
    <source>
        <dbReference type="Pfam" id="PF08608"/>
    </source>
</evidence>
<evidence type="ECO:0000259" key="2">
    <source>
        <dbReference type="Pfam" id="PF11716"/>
    </source>
</evidence>
<dbReference type="RefSeq" id="WP_203912418.1">
    <property type="nucleotide sequence ID" value="NZ_BONY01000053.1"/>
</dbReference>
<gene>
    <name evidence="3" type="ORF">Rhe02_67350</name>
</gene>
<dbReference type="EMBL" id="BONY01000053">
    <property type="protein sequence ID" value="GIH08668.1"/>
    <property type="molecule type" value="Genomic_DNA"/>
</dbReference>
<dbReference type="InterPro" id="IPR024344">
    <property type="entry name" value="MDMPI_metal-binding"/>
</dbReference>